<evidence type="ECO:0000313" key="2">
    <source>
        <dbReference type="Proteomes" id="UP000626244"/>
    </source>
</evidence>
<sequence length="63" mass="7438">MLIVDILLKLSLKIYYRILSIEYLFKEIDWSERRETPMGVVGRVRPRRLAEEAQVPPHGKRAS</sequence>
<reference evidence="2" key="1">
    <citation type="journal article" date="2019" name="Int. J. Syst. Evol. Microbiol.">
        <title>The Global Catalogue of Microorganisms (GCM) 10K type strain sequencing project: providing services to taxonomists for standard genome sequencing and annotation.</title>
        <authorList>
            <consortium name="The Broad Institute Genomics Platform"/>
            <consortium name="The Broad Institute Genome Sequencing Center for Infectious Disease"/>
            <person name="Wu L."/>
            <person name="Ma J."/>
        </authorList>
    </citation>
    <scope>NUCLEOTIDE SEQUENCE [LARGE SCALE GENOMIC DNA]</scope>
    <source>
        <strain evidence="2">CGMCC 1.14993</strain>
    </source>
</reference>
<evidence type="ECO:0000313" key="1">
    <source>
        <dbReference type="EMBL" id="GGI10574.1"/>
    </source>
</evidence>
<accession>A0A8J3AEI3</accession>
<dbReference type="AlphaFoldDB" id="A0A8J3AEI3"/>
<dbReference type="EMBL" id="BMHB01000001">
    <property type="protein sequence ID" value="GGI10574.1"/>
    <property type="molecule type" value="Genomic_DNA"/>
</dbReference>
<name>A0A8J3AEI3_9BACI</name>
<dbReference type="Proteomes" id="UP000626244">
    <property type="component" value="Unassembled WGS sequence"/>
</dbReference>
<protein>
    <submittedName>
        <fullName evidence="1">Uncharacterized protein</fullName>
    </submittedName>
</protein>
<comment type="caution">
    <text evidence="1">The sequence shown here is derived from an EMBL/GenBank/DDBJ whole genome shotgun (WGS) entry which is preliminary data.</text>
</comment>
<keyword evidence="2" id="KW-1185">Reference proteome</keyword>
<proteinExistence type="predicted"/>
<gene>
    <name evidence="1" type="ORF">GCM10007380_03490</name>
</gene>
<organism evidence="1 2">
    <name type="scientific">Gottfriedia solisilvae</name>
    <dbReference type="NCBI Taxonomy" id="1516104"/>
    <lineage>
        <taxon>Bacteria</taxon>
        <taxon>Bacillati</taxon>
        <taxon>Bacillota</taxon>
        <taxon>Bacilli</taxon>
        <taxon>Bacillales</taxon>
        <taxon>Bacillaceae</taxon>
        <taxon>Gottfriedia</taxon>
    </lineage>
</organism>